<protein>
    <submittedName>
        <fullName evidence="5">Response regulator</fullName>
    </submittedName>
</protein>
<keyword evidence="6" id="KW-1185">Reference proteome</keyword>
<dbReference type="PANTHER" id="PTHR44591">
    <property type="entry name" value="STRESS RESPONSE REGULATOR PROTEIN 1"/>
    <property type="match status" value="1"/>
</dbReference>
<feature type="modified residue" description="4-aspartylphosphate" evidence="3">
    <location>
        <position position="55"/>
    </location>
</feature>
<comment type="caution">
    <text evidence="5">The sequence shown here is derived from an EMBL/GenBank/DDBJ whole genome shotgun (WGS) entry which is preliminary data.</text>
</comment>
<organism evidence="5 6">
    <name type="scientific">Hydrogenophaga atypica</name>
    <dbReference type="NCBI Taxonomy" id="249409"/>
    <lineage>
        <taxon>Bacteria</taxon>
        <taxon>Pseudomonadati</taxon>
        <taxon>Pseudomonadota</taxon>
        <taxon>Betaproteobacteria</taxon>
        <taxon>Burkholderiales</taxon>
        <taxon>Comamonadaceae</taxon>
        <taxon>Hydrogenophaga</taxon>
    </lineage>
</organism>
<dbReference type="PROSITE" id="PS50110">
    <property type="entry name" value="RESPONSE_REGULATORY"/>
    <property type="match status" value="1"/>
</dbReference>
<evidence type="ECO:0000313" key="6">
    <source>
        <dbReference type="Proteomes" id="UP001596501"/>
    </source>
</evidence>
<dbReference type="Proteomes" id="UP001596501">
    <property type="component" value="Unassembled WGS sequence"/>
</dbReference>
<gene>
    <name evidence="5" type="ORF">ACFQPB_19485</name>
</gene>
<dbReference type="EMBL" id="JBHTCA010000023">
    <property type="protein sequence ID" value="MFC7411049.1"/>
    <property type="molecule type" value="Genomic_DNA"/>
</dbReference>
<dbReference type="Pfam" id="PF00072">
    <property type="entry name" value="Response_reg"/>
    <property type="match status" value="1"/>
</dbReference>
<proteinExistence type="predicted"/>
<accession>A0ABW2QNT2</accession>
<dbReference type="CDD" id="cd17546">
    <property type="entry name" value="REC_hyHK_CKI1_RcsC-like"/>
    <property type="match status" value="1"/>
</dbReference>
<dbReference type="RefSeq" id="WP_382226877.1">
    <property type="nucleotide sequence ID" value="NZ_JBHTCA010000023.1"/>
</dbReference>
<evidence type="ECO:0000313" key="5">
    <source>
        <dbReference type="EMBL" id="MFC7411049.1"/>
    </source>
</evidence>
<evidence type="ECO:0000256" key="3">
    <source>
        <dbReference type="PROSITE-ProRule" id="PRU00169"/>
    </source>
</evidence>
<dbReference type="SMART" id="SM00448">
    <property type="entry name" value="REC"/>
    <property type="match status" value="1"/>
</dbReference>
<evidence type="ECO:0000259" key="4">
    <source>
        <dbReference type="PROSITE" id="PS50110"/>
    </source>
</evidence>
<reference evidence="6" key="1">
    <citation type="journal article" date="2019" name="Int. J. Syst. Evol. Microbiol.">
        <title>The Global Catalogue of Microorganisms (GCM) 10K type strain sequencing project: providing services to taxonomists for standard genome sequencing and annotation.</title>
        <authorList>
            <consortium name="The Broad Institute Genomics Platform"/>
            <consortium name="The Broad Institute Genome Sequencing Center for Infectious Disease"/>
            <person name="Wu L."/>
            <person name="Ma J."/>
        </authorList>
    </citation>
    <scope>NUCLEOTIDE SEQUENCE [LARGE SCALE GENOMIC DNA]</scope>
    <source>
        <strain evidence="6">CGMCC 1.12371</strain>
    </source>
</reference>
<evidence type="ECO:0000256" key="1">
    <source>
        <dbReference type="ARBA" id="ARBA00022553"/>
    </source>
</evidence>
<dbReference type="InterPro" id="IPR001789">
    <property type="entry name" value="Sig_transdc_resp-reg_receiver"/>
</dbReference>
<name>A0ABW2QNT2_9BURK</name>
<feature type="domain" description="Response regulatory" evidence="4">
    <location>
        <begin position="4"/>
        <end position="119"/>
    </location>
</feature>
<dbReference type="PANTHER" id="PTHR44591:SF14">
    <property type="entry name" value="PROTEIN PILG"/>
    <property type="match status" value="1"/>
</dbReference>
<keyword evidence="2" id="KW-0902">Two-component regulatory system</keyword>
<dbReference type="InterPro" id="IPR011006">
    <property type="entry name" value="CheY-like_superfamily"/>
</dbReference>
<sequence length="120" mass="12855">MPIQLLIVDDSRMSRMLLKGLVDQHHPDWNVLQAASGDEALLIARETPLDLVSMDYNMQGINGLDAAIALRALQPKAHIVLLSANVQAAVQERARAAGIPFLPKPITAETLKAIAEGAGV</sequence>
<evidence type="ECO:0000256" key="2">
    <source>
        <dbReference type="ARBA" id="ARBA00023012"/>
    </source>
</evidence>
<dbReference type="Gene3D" id="3.40.50.2300">
    <property type="match status" value="1"/>
</dbReference>
<dbReference type="SUPFAM" id="SSF52172">
    <property type="entry name" value="CheY-like"/>
    <property type="match status" value="1"/>
</dbReference>
<keyword evidence="1 3" id="KW-0597">Phosphoprotein</keyword>
<dbReference type="InterPro" id="IPR050595">
    <property type="entry name" value="Bact_response_regulator"/>
</dbReference>